<dbReference type="Proteomes" id="UP000054911">
    <property type="component" value="Unassembled WGS sequence"/>
</dbReference>
<evidence type="ECO:0000313" key="2">
    <source>
        <dbReference type="EMBL" id="SAK77890.1"/>
    </source>
</evidence>
<dbReference type="EMBL" id="FCOE02000017">
    <property type="protein sequence ID" value="SAK77890.1"/>
    <property type="molecule type" value="Genomic_DNA"/>
</dbReference>
<accession>A0A158C6H2</accession>
<feature type="transmembrane region" description="Helical" evidence="1">
    <location>
        <begin position="53"/>
        <end position="73"/>
    </location>
</feature>
<name>A0A158C6H2_9BURK</name>
<dbReference type="AlphaFoldDB" id="A0A158C6H2"/>
<feature type="transmembrane region" description="Helical" evidence="1">
    <location>
        <begin position="204"/>
        <end position="222"/>
    </location>
</feature>
<keyword evidence="1" id="KW-0472">Membrane</keyword>
<sequence>MSAGDAAQERAREPVLDTVDRVSELCFGLFMALTFVGTVSAATGGEDAGRKMLYTAFGCNLAWGLADAVMYLVRTIANRARRHALALSIQRERDAAAGVRALRERLSTALDPFVSDADLEAIRKRIAASDGLPERARFVRGDFLAALGIFIIIVLSTFPVAAPFVLVKHVPTALLISRVLTLAMLFFCGFALGGYAGWSGWKAGLSMTALGVLLTMAIIALGG</sequence>
<keyword evidence="1" id="KW-0812">Transmembrane</keyword>
<feature type="transmembrane region" description="Helical" evidence="1">
    <location>
        <begin position="143"/>
        <end position="167"/>
    </location>
</feature>
<proteinExistence type="predicted"/>
<organism evidence="2 3">
    <name type="scientific">Caballeronia pedi</name>
    <dbReference type="NCBI Taxonomy" id="1777141"/>
    <lineage>
        <taxon>Bacteria</taxon>
        <taxon>Pseudomonadati</taxon>
        <taxon>Pseudomonadota</taxon>
        <taxon>Betaproteobacteria</taxon>
        <taxon>Burkholderiales</taxon>
        <taxon>Burkholderiaceae</taxon>
        <taxon>Caballeronia</taxon>
    </lineage>
</organism>
<reference evidence="2" key="1">
    <citation type="submission" date="2016-01" db="EMBL/GenBank/DDBJ databases">
        <authorList>
            <person name="Peeters C."/>
        </authorList>
    </citation>
    <scope>NUCLEOTIDE SEQUENCE [LARGE SCALE GENOMIC DNA]</scope>
    <source>
        <strain evidence="2">LMG 29323</strain>
    </source>
</reference>
<evidence type="ECO:0000256" key="1">
    <source>
        <dbReference type="SAM" id="Phobius"/>
    </source>
</evidence>
<feature type="transmembrane region" description="Helical" evidence="1">
    <location>
        <begin position="22"/>
        <end position="41"/>
    </location>
</feature>
<comment type="caution">
    <text evidence="2">The sequence shown here is derived from an EMBL/GenBank/DDBJ whole genome shotgun (WGS) entry which is preliminary data.</text>
</comment>
<evidence type="ECO:0008006" key="4">
    <source>
        <dbReference type="Google" id="ProtNLM"/>
    </source>
</evidence>
<gene>
    <name evidence="2" type="ORF">AWB80_04682</name>
</gene>
<evidence type="ECO:0000313" key="3">
    <source>
        <dbReference type="Proteomes" id="UP000054911"/>
    </source>
</evidence>
<protein>
    <recommendedName>
        <fullName evidence="4">VIT family protein</fullName>
    </recommendedName>
</protein>
<feature type="transmembrane region" description="Helical" evidence="1">
    <location>
        <begin position="179"/>
        <end position="198"/>
    </location>
</feature>
<keyword evidence="1" id="KW-1133">Transmembrane helix</keyword>
<dbReference type="RefSeq" id="WP_061177073.1">
    <property type="nucleotide sequence ID" value="NZ_FCOE02000017.1"/>
</dbReference>
<keyword evidence="3" id="KW-1185">Reference proteome</keyword>
<dbReference type="STRING" id="1777141.AWB80_04682"/>
<dbReference type="OrthoDB" id="978987at2"/>